<feature type="compositionally biased region" description="Low complexity" evidence="1">
    <location>
        <begin position="62"/>
        <end position="85"/>
    </location>
</feature>
<sequence length="230" mass="23761">MRLKLAVGAGAVLALLLVLVIVLLPGEDRTNSAASLTVPTAGELPDEQSPKSMTTTPSFILPGAPTSPGQTPTSASPAPSSTSSTSPPPAGQAPPEAVAVVSGRINFYGARTNSPSGSRAIAYTNVMHGQAGGTGTFDDPITFAAGTDRYQPGTKIYVPDLKRYFILEDLCPQCSGTTINVWTGSANDSGSVDCQRSLSRNGSWSYEVGPPAGRAVVPGDLYQNGRCFRT</sequence>
<name>A0A428ZRY7_KIBAR</name>
<dbReference type="EMBL" id="QHKI01000002">
    <property type="protein sequence ID" value="RSM90743.1"/>
    <property type="molecule type" value="Genomic_DNA"/>
</dbReference>
<reference evidence="2 3" key="1">
    <citation type="submission" date="2018-05" db="EMBL/GenBank/DDBJ databases">
        <title>Evolution of GPA BGCs.</title>
        <authorList>
            <person name="Waglechner N."/>
            <person name="Wright G.D."/>
        </authorList>
    </citation>
    <scope>NUCLEOTIDE SEQUENCE [LARGE SCALE GENOMIC DNA]</scope>
    <source>
        <strain evidence="2 3">A82846</strain>
    </source>
</reference>
<protein>
    <submittedName>
        <fullName evidence="2">Uncharacterized protein</fullName>
    </submittedName>
</protein>
<dbReference type="AlphaFoldDB" id="A0A428ZRY7"/>
<evidence type="ECO:0000256" key="1">
    <source>
        <dbReference type="SAM" id="MobiDB-lite"/>
    </source>
</evidence>
<evidence type="ECO:0000313" key="2">
    <source>
        <dbReference type="EMBL" id="RSM90743.1"/>
    </source>
</evidence>
<organism evidence="2 3">
    <name type="scientific">Kibdelosporangium aridum</name>
    <dbReference type="NCBI Taxonomy" id="2030"/>
    <lineage>
        <taxon>Bacteria</taxon>
        <taxon>Bacillati</taxon>
        <taxon>Actinomycetota</taxon>
        <taxon>Actinomycetes</taxon>
        <taxon>Pseudonocardiales</taxon>
        <taxon>Pseudonocardiaceae</taxon>
        <taxon>Kibdelosporangium</taxon>
    </lineage>
</organism>
<dbReference type="Proteomes" id="UP000287547">
    <property type="component" value="Unassembled WGS sequence"/>
</dbReference>
<proteinExistence type="predicted"/>
<evidence type="ECO:0000313" key="3">
    <source>
        <dbReference type="Proteomes" id="UP000287547"/>
    </source>
</evidence>
<comment type="caution">
    <text evidence="2">The sequence shown here is derived from an EMBL/GenBank/DDBJ whole genome shotgun (WGS) entry which is preliminary data.</text>
</comment>
<feature type="region of interest" description="Disordered" evidence="1">
    <location>
        <begin position="35"/>
        <end position="96"/>
    </location>
</feature>
<gene>
    <name evidence="2" type="ORF">DMH04_04630</name>
</gene>
<accession>A0A428ZRY7</accession>